<dbReference type="Proteomes" id="UP001501495">
    <property type="component" value="Unassembled WGS sequence"/>
</dbReference>
<keyword evidence="3" id="KW-1185">Reference proteome</keyword>
<accession>A0ABP7XJP2</accession>
<evidence type="ECO:0000313" key="3">
    <source>
        <dbReference type="Proteomes" id="UP001501495"/>
    </source>
</evidence>
<gene>
    <name evidence="2" type="ORF">GCM10022215_24030</name>
</gene>
<organism evidence="2 3">
    <name type="scientific">Nocardioides fonticola</name>
    <dbReference type="NCBI Taxonomy" id="450363"/>
    <lineage>
        <taxon>Bacteria</taxon>
        <taxon>Bacillati</taxon>
        <taxon>Actinomycetota</taxon>
        <taxon>Actinomycetes</taxon>
        <taxon>Propionibacteriales</taxon>
        <taxon>Nocardioidaceae</taxon>
        <taxon>Nocardioides</taxon>
    </lineage>
</organism>
<name>A0ABP7XJP2_9ACTN</name>
<evidence type="ECO:0000313" key="2">
    <source>
        <dbReference type="EMBL" id="GAA4120425.1"/>
    </source>
</evidence>
<evidence type="ECO:0000256" key="1">
    <source>
        <dbReference type="SAM" id="MobiDB-lite"/>
    </source>
</evidence>
<comment type="caution">
    <text evidence="2">The sequence shown here is derived from an EMBL/GenBank/DDBJ whole genome shotgun (WGS) entry which is preliminary data.</text>
</comment>
<reference evidence="3" key="1">
    <citation type="journal article" date="2019" name="Int. J. Syst. Evol. Microbiol.">
        <title>The Global Catalogue of Microorganisms (GCM) 10K type strain sequencing project: providing services to taxonomists for standard genome sequencing and annotation.</title>
        <authorList>
            <consortium name="The Broad Institute Genomics Platform"/>
            <consortium name="The Broad Institute Genome Sequencing Center for Infectious Disease"/>
            <person name="Wu L."/>
            <person name="Ma J."/>
        </authorList>
    </citation>
    <scope>NUCLEOTIDE SEQUENCE [LARGE SCALE GENOMIC DNA]</scope>
    <source>
        <strain evidence="3">JCM 16703</strain>
    </source>
</reference>
<dbReference type="RefSeq" id="WP_344733636.1">
    <property type="nucleotide sequence ID" value="NZ_BAAAZH010000016.1"/>
</dbReference>
<dbReference type="EMBL" id="BAAAZH010000016">
    <property type="protein sequence ID" value="GAA4120425.1"/>
    <property type="molecule type" value="Genomic_DNA"/>
</dbReference>
<proteinExistence type="predicted"/>
<protein>
    <submittedName>
        <fullName evidence="2">Uncharacterized protein</fullName>
    </submittedName>
</protein>
<sequence>MSTLSPRQMFLLDIACAPLREAFGETPYLVGTTMEPRGDRAPRDVDVRLILDDKRHAKLTKAIGSDGISFLGLAVGQYLASLTGLPIDFQIQQQTAANDHHGGKRRNPLGLRSLANFSGDAPIGKAKP</sequence>
<feature type="region of interest" description="Disordered" evidence="1">
    <location>
        <begin position="95"/>
        <end position="116"/>
    </location>
</feature>